<sequence>MWKFGILVAVAVFLETVSATSLGVVYTDGGMVQGKNIRLGFRRHMDVFRGIPFADIPGRFEKPKRHPGWDGVLKATEYRNRCMQVNLLMTDTRGSEDCLYLNIWVPHGRSVSTGLPVMVWIFGGGFLAGGSMGANFLENYLYSGQEIADRGDVIVVTLGYRVGSLGFLSTGESDLPGNYGLWDQHAAIAWVNRNIRSFGGDPDRITVFGESAGGASVNFQALSPHNKGLFKRAISQSGVVLCPWAINKNPRRFAEEVAIKVNCPTDENMAPCLKMTDPAVLTLAGSLSISSSPDHPLVFNLALSPVIDGDFIPDEPSKLFNNMADIDYIAGVNDMDGHLFTGLDVPTINSPLVNTPIEDVKRLLAAYTKDKGKAGADNAYSTYTSNWASNPSWETIKKTVVEIGTDYIFLVPIQAALYLHAANAKTGRTYSYLFSEPSRMGGIARPYPSWMGADHADDLQYVFGKPFSSPLGYWPRHRYVSGYIIAYWTNFAKTGSGWCTTDRGMVQGKNIRLGFRRHMDVFRGIPFADIPGRFEKPKRHPGWEGVLKATEYRKRCIQVNLLMTDTRGSEDCLYLNIWVPHGRSVSTDLPVMVWIHGGGFLAGGSMGMNFLENYLYSGQEIADRGDVIVVTLGYRVGALGFLSTGESDLPGNYGLWDQHAAIAWVNRNIRSFGGDPHRITLFGESAGGASVNFQTLSPHNKGLFKRAISQSGVALCPWAINKNPRRFAEEVAIKVNCPTDEKMAPCLKMTDPAVLTLAGSLSISSSPDHPVVFNLALSPVIDGDFIPDDPSKLFNNMADIDYMAGVNDMDGHLFTGLDVPTINSPLVNTPIEDVKRLLAAYTKDKGKAGADNAYSTYTSNWASNPSWETIKKTVVEIGTDFIFLVPIQAALYLHAANAKTGRTYSYLFSEPSRMGGIAMPSWMGADHADDLQYVFGKPFSSPLWYWPRHRDVSGYIIAYWTNFAKTGIKKVIAQIADEDLPCDERDGWCVLGTTDKLRDMISAMIKKLIRASKPPMPELPKRRRRKGLAISPWRGSDSEEETDNKDDEDEDDEFLPSEGSENEMETVAAPGLV</sequence>
<name>A0ACB9WSX9_CHAAC</name>
<reference evidence="1" key="1">
    <citation type="submission" date="2022-05" db="EMBL/GenBank/DDBJ databases">
        <title>Chromosome-level genome of Chaenocephalus aceratus.</title>
        <authorList>
            <person name="Park H."/>
        </authorList>
    </citation>
    <scope>NUCLEOTIDE SEQUENCE</scope>
    <source>
        <strain evidence="1">KU_202001</strain>
    </source>
</reference>
<dbReference type="Proteomes" id="UP001057452">
    <property type="component" value="Chromosome 12"/>
</dbReference>
<organism evidence="1 2">
    <name type="scientific">Chaenocephalus aceratus</name>
    <name type="common">Blackfin icefish</name>
    <name type="synonym">Chaenichthys aceratus</name>
    <dbReference type="NCBI Taxonomy" id="36190"/>
    <lineage>
        <taxon>Eukaryota</taxon>
        <taxon>Metazoa</taxon>
        <taxon>Chordata</taxon>
        <taxon>Craniata</taxon>
        <taxon>Vertebrata</taxon>
        <taxon>Euteleostomi</taxon>
        <taxon>Actinopterygii</taxon>
        <taxon>Neopterygii</taxon>
        <taxon>Teleostei</taxon>
        <taxon>Neoteleostei</taxon>
        <taxon>Acanthomorphata</taxon>
        <taxon>Eupercaria</taxon>
        <taxon>Perciformes</taxon>
        <taxon>Notothenioidei</taxon>
        <taxon>Channichthyidae</taxon>
        <taxon>Chaenocephalus</taxon>
    </lineage>
</organism>
<dbReference type="EMBL" id="CM043796">
    <property type="protein sequence ID" value="KAI4816760.1"/>
    <property type="molecule type" value="Genomic_DNA"/>
</dbReference>
<gene>
    <name evidence="1" type="ORF">KUCAC02_009071</name>
</gene>
<evidence type="ECO:0000313" key="2">
    <source>
        <dbReference type="Proteomes" id="UP001057452"/>
    </source>
</evidence>
<protein>
    <submittedName>
        <fullName evidence="1">Uncharacterized protein</fullName>
    </submittedName>
</protein>
<comment type="caution">
    <text evidence="1">The sequence shown here is derived from an EMBL/GenBank/DDBJ whole genome shotgun (WGS) entry which is preliminary data.</text>
</comment>
<accession>A0ACB9WSX9</accession>
<evidence type="ECO:0000313" key="1">
    <source>
        <dbReference type="EMBL" id="KAI4816760.1"/>
    </source>
</evidence>
<proteinExistence type="predicted"/>
<keyword evidence="2" id="KW-1185">Reference proteome</keyword>